<evidence type="ECO:0000256" key="3">
    <source>
        <dbReference type="ARBA" id="ARBA00022519"/>
    </source>
</evidence>
<evidence type="ECO:0000256" key="8">
    <source>
        <dbReference type="SAM" id="Phobius"/>
    </source>
</evidence>
<feature type="domain" description="Phosphatidic acid phosphatase type 2/haloperoxidase" evidence="10">
    <location>
        <begin position="126"/>
        <end position="253"/>
    </location>
</feature>
<comment type="caution">
    <text evidence="12">The sequence shown here is derived from an EMBL/GenBank/DDBJ whole genome shotgun (WGS) entry which is preliminary data.</text>
</comment>
<feature type="transmembrane region" description="Helical" evidence="8">
    <location>
        <begin position="125"/>
        <end position="142"/>
    </location>
</feature>
<keyword evidence="6 8" id="KW-1133">Transmembrane helix</keyword>
<feature type="transmembrane region" description="Helical" evidence="8">
    <location>
        <begin position="75"/>
        <end position="99"/>
    </location>
</feature>
<evidence type="ECO:0000256" key="2">
    <source>
        <dbReference type="ARBA" id="ARBA00022475"/>
    </source>
</evidence>
<proteinExistence type="predicted"/>
<feature type="transmembrane region" description="Helical" evidence="8">
    <location>
        <begin position="432"/>
        <end position="455"/>
    </location>
</feature>
<accession>S3CI85</accession>
<dbReference type="Pfam" id="PF08019">
    <property type="entry name" value="EptA_B_N"/>
    <property type="match status" value="1"/>
</dbReference>
<keyword evidence="2" id="KW-1003">Cell membrane</keyword>
<evidence type="ECO:0000256" key="6">
    <source>
        <dbReference type="ARBA" id="ARBA00022989"/>
    </source>
</evidence>
<feature type="transmembrane region" description="Helical" evidence="8">
    <location>
        <begin position="279"/>
        <end position="297"/>
    </location>
</feature>
<dbReference type="Gene3D" id="3.40.720.10">
    <property type="entry name" value="Alkaline Phosphatase, subunit A"/>
    <property type="match status" value="1"/>
</dbReference>
<feature type="transmembrane region" description="Helical" evidence="8">
    <location>
        <begin position="27"/>
        <end position="45"/>
    </location>
</feature>
<dbReference type="RefSeq" id="WP_016474265.1">
    <property type="nucleotide sequence ID" value="NZ_KE150480.1"/>
</dbReference>
<feature type="transmembrane region" description="Helical" evidence="8">
    <location>
        <begin position="178"/>
        <end position="196"/>
    </location>
</feature>
<dbReference type="InterPro" id="IPR000326">
    <property type="entry name" value="PAP2/HPO"/>
</dbReference>
<dbReference type="HOGENOM" id="CLU_018534_1_0_4"/>
<dbReference type="EMBL" id="ATCF01000012">
    <property type="protein sequence ID" value="EPE00220.1"/>
    <property type="molecule type" value="Genomic_DNA"/>
</dbReference>
<keyword evidence="7 8" id="KW-0472">Membrane</keyword>
<evidence type="ECO:0000313" key="13">
    <source>
        <dbReference type="Proteomes" id="UP000014400"/>
    </source>
</evidence>
<dbReference type="STRING" id="1203554.HMPREF1476_00949"/>
<dbReference type="InterPro" id="IPR040423">
    <property type="entry name" value="PEA_transferase"/>
</dbReference>
<feature type="transmembrane region" description="Helical" evidence="8">
    <location>
        <begin position="344"/>
        <end position="364"/>
    </location>
</feature>
<evidence type="ECO:0000256" key="5">
    <source>
        <dbReference type="ARBA" id="ARBA00022692"/>
    </source>
</evidence>
<evidence type="ECO:0000313" key="12">
    <source>
        <dbReference type="EMBL" id="EPE00220.1"/>
    </source>
</evidence>
<evidence type="ECO:0000256" key="4">
    <source>
        <dbReference type="ARBA" id="ARBA00022679"/>
    </source>
</evidence>
<dbReference type="InterPro" id="IPR012549">
    <property type="entry name" value="EptA-like_N"/>
</dbReference>
<evidence type="ECO:0008006" key="14">
    <source>
        <dbReference type="Google" id="ProtNLM"/>
    </source>
</evidence>
<dbReference type="GO" id="GO:0009244">
    <property type="term" value="P:lipopolysaccharide core region biosynthetic process"/>
    <property type="evidence" value="ECO:0007669"/>
    <property type="project" value="TreeGrafter"/>
</dbReference>
<sequence>MSSIFNLFRSSSASDFSLPYARKTADWNIVLWLLVPAWLLFWLWTNPPHGFDLAFEHQFYVNNAWPLHADGRIEFWLHFMPKVISGVLFACVLGALTYLHQCRRAAVILGDHEDAAHCNLILSRLYYAVGAALLCVGLLWWLKQSTGVSCPWSVTEFGGSAAVADPGLPFLPKPGRCWPSGAAGSGFCLLPLYFAFRDFRPRLARLLLALALLSGFGAGFARVVVGAHFPSHVFAALALDWLISAGIYIAAFDRAGLVRKLRALLPFGRRSTEDQPGRVTLYLFTSLWWAIVFNGPMTAKLAIDNNLVTTDSLILSLGTTAAFAFVSAAIIELCGLLPKMVFRILLLILNTLGAAAFAAAYLYGTAMTPDMVRNFLATDPAEAQAYLSTRSVLLFLAAWLPPMLVTLAANLKKSASTARPTLLRRLLVFLRRLFTSIGFAAVGVALIGLNFQAFAGAMRNDKSLRYMIAPVNVVYSGMRTIVGDSSPENNGPRVAVDPSPSLAVKPSRPAVLVVMVGETTRSASWQLAGYSRETNPQLSELQIISIPRVEACGTSTDVSLPCMMSRIGRSDYNRDRILSEEQLPSLLNRAGANVLWIDNQSGCKGACTGVSSRATTPNPQDCPNGECGDRVFLSELKGELGKLPADRPTVLFLHMMGSHGPAYSLRSDKARKLFEPECTDADLKSCSRESVMNAYDNSVRETDYVLASLIRMLKDTSGSIDSALVYVSDHGESLGEGGLYLHGAPYWMAPKEQTEVPMVLWMNSGFEKTFGINRSKLEKNAAGRVTHENLYHTVLGLLNVKSTTYVPTYDLTH</sequence>
<evidence type="ECO:0000259" key="11">
    <source>
        <dbReference type="Pfam" id="PF08019"/>
    </source>
</evidence>
<dbReference type="Proteomes" id="UP000014400">
    <property type="component" value="Unassembled WGS sequence"/>
</dbReference>
<keyword evidence="13" id="KW-1185">Reference proteome</keyword>
<dbReference type="InterPro" id="IPR058130">
    <property type="entry name" value="PEA_transf_C"/>
</dbReference>
<feature type="domain" description="Sulfatase N-terminal" evidence="9">
    <location>
        <begin position="512"/>
        <end position="800"/>
    </location>
</feature>
<comment type="subcellular location">
    <subcellularLocation>
        <location evidence="1">Cell inner membrane</location>
        <topology evidence="1">Multi-pass membrane protein</topology>
    </subcellularLocation>
</comment>
<feature type="transmembrane region" description="Helical" evidence="8">
    <location>
        <begin position="231"/>
        <end position="252"/>
    </location>
</feature>
<dbReference type="PANTHER" id="PTHR30443:SF0">
    <property type="entry name" value="PHOSPHOETHANOLAMINE TRANSFERASE EPTA"/>
    <property type="match status" value="1"/>
</dbReference>
<dbReference type="eggNOG" id="COG3907">
    <property type="taxonomic scope" value="Bacteria"/>
</dbReference>
<dbReference type="InterPro" id="IPR000917">
    <property type="entry name" value="Sulfatase_N"/>
</dbReference>
<organism evidence="12 13">
    <name type="scientific">Sutterella wadsworthensis HGA0223</name>
    <dbReference type="NCBI Taxonomy" id="1203554"/>
    <lineage>
        <taxon>Bacteria</taxon>
        <taxon>Pseudomonadati</taxon>
        <taxon>Pseudomonadota</taxon>
        <taxon>Betaproteobacteria</taxon>
        <taxon>Burkholderiales</taxon>
        <taxon>Sutterellaceae</taxon>
        <taxon>Sutterella</taxon>
    </lineage>
</organism>
<dbReference type="eggNOG" id="COG2194">
    <property type="taxonomic scope" value="Bacteria"/>
</dbReference>
<dbReference type="GO" id="GO:0005886">
    <property type="term" value="C:plasma membrane"/>
    <property type="evidence" value="ECO:0007669"/>
    <property type="project" value="UniProtKB-SubCell"/>
</dbReference>
<dbReference type="GO" id="GO:0016776">
    <property type="term" value="F:phosphotransferase activity, phosphate group as acceptor"/>
    <property type="evidence" value="ECO:0007669"/>
    <property type="project" value="TreeGrafter"/>
</dbReference>
<keyword evidence="5 8" id="KW-0812">Transmembrane</keyword>
<dbReference type="PATRIC" id="fig|1203554.3.peg.972"/>
<feature type="domain" description="Phosphoethanolamine transferase N-terminal" evidence="11">
    <location>
        <begin position="335"/>
        <end position="481"/>
    </location>
</feature>
<evidence type="ECO:0000256" key="1">
    <source>
        <dbReference type="ARBA" id="ARBA00004429"/>
    </source>
</evidence>
<evidence type="ECO:0000256" key="7">
    <source>
        <dbReference type="ARBA" id="ARBA00023136"/>
    </source>
</evidence>
<dbReference type="PANTHER" id="PTHR30443">
    <property type="entry name" value="INNER MEMBRANE PROTEIN"/>
    <property type="match status" value="1"/>
</dbReference>
<keyword evidence="4" id="KW-0808">Transferase</keyword>
<evidence type="ECO:0000259" key="9">
    <source>
        <dbReference type="Pfam" id="PF00884"/>
    </source>
</evidence>
<dbReference type="Pfam" id="PF01569">
    <property type="entry name" value="PAP2"/>
    <property type="match status" value="1"/>
</dbReference>
<dbReference type="InterPro" id="IPR017850">
    <property type="entry name" value="Alkaline_phosphatase_core_sf"/>
</dbReference>
<dbReference type="Gene3D" id="1.20.144.10">
    <property type="entry name" value="Phosphatidic acid phosphatase type 2/haloperoxidase"/>
    <property type="match status" value="1"/>
</dbReference>
<keyword evidence="3" id="KW-0997">Cell inner membrane</keyword>
<protein>
    <recommendedName>
        <fullName evidence="14">Sulfatase N-terminal domain-containing protein</fullName>
    </recommendedName>
</protein>
<feature type="transmembrane region" description="Helical" evidence="8">
    <location>
        <begin position="203"/>
        <end position="225"/>
    </location>
</feature>
<dbReference type="CDD" id="cd16017">
    <property type="entry name" value="LptA"/>
    <property type="match status" value="1"/>
</dbReference>
<feature type="transmembrane region" description="Helical" evidence="8">
    <location>
        <begin position="317"/>
        <end position="337"/>
    </location>
</feature>
<feature type="transmembrane region" description="Helical" evidence="8">
    <location>
        <begin position="392"/>
        <end position="411"/>
    </location>
</feature>
<dbReference type="AlphaFoldDB" id="S3CI85"/>
<dbReference type="SUPFAM" id="SSF53649">
    <property type="entry name" value="Alkaline phosphatase-like"/>
    <property type="match status" value="1"/>
</dbReference>
<dbReference type="InterPro" id="IPR036938">
    <property type="entry name" value="PAP2/HPO_sf"/>
</dbReference>
<evidence type="ECO:0000259" key="10">
    <source>
        <dbReference type="Pfam" id="PF01569"/>
    </source>
</evidence>
<dbReference type="SUPFAM" id="SSF48317">
    <property type="entry name" value="Acid phosphatase/Vanadium-dependent haloperoxidase"/>
    <property type="match status" value="1"/>
</dbReference>
<gene>
    <name evidence="12" type="ORF">HMPREF1476_00949</name>
</gene>
<name>S3CI85_9BURK</name>
<reference evidence="12 13" key="1">
    <citation type="submission" date="2013-04" db="EMBL/GenBank/DDBJ databases">
        <title>The Genome Sequence of Sutterella wadsworthensis HGA0223.</title>
        <authorList>
            <consortium name="The Broad Institute Genomics Platform"/>
            <person name="Earl A."/>
            <person name="Ward D."/>
            <person name="Feldgarden M."/>
            <person name="Gevers D."/>
            <person name="Schmidt T.M."/>
            <person name="Dover J."/>
            <person name="Dai D."/>
            <person name="Walker B."/>
            <person name="Young S."/>
            <person name="Zeng Q."/>
            <person name="Gargeya S."/>
            <person name="Fitzgerald M."/>
            <person name="Haas B."/>
            <person name="Abouelleil A."/>
            <person name="Allen A.W."/>
            <person name="Alvarado L."/>
            <person name="Arachchi H.M."/>
            <person name="Berlin A.M."/>
            <person name="Chapman S.B."/>
            <person name="Gainer-Dewar J."/>
            <person name="Goldberg J."/>
            <person name="Griggs A."/>
            <person name="Gujja S."/>
            <person name="Hansen M."/>
            <person name="Howarth C."/>
            <person name="Imamovic A."/>
            <person name="Ireland A."/>
            <person name="Larimer J."/>
            <person name="McCowan C."/>
            <person name="Murphy C."/>
            <person name="Pearson M."/>
            <person name="Poon T.W."/>
            <person name="Priest M."/>
            <person name="Roberts A."/>
            <person name="Saif S."/>
            <person name="Shea T."/>
            <person name="Sisk P."/>
            <person name="Sykes S."/>
            <person name="Wortman J."/>
            <person name="Nusbaum C."/>
            <person name="Birren B."/>
        </authorList>
    </citation>
    <scope>NUCLEOTIDE SEQUENCE [LARGE SCALE GENOMIC DNA]</scope>
    <source>
        <strain evidence="12 13">HGA0223</strain>
    </source>
</reference>
<dbReference type="Pfam" id="PF00884">
    <property type="entry name" value="Sulfatase"/>
    <property type="match status" value="1"/>
</dbReference>